<evidence type="ECO:0000313" key="2">
    <source>
        <dbReference type="Proteomes" id="UP000054783"/>
    </source>
</evidence>
<organism evidence="1 2">
    <name type="scientific">Trichinella patagoniensis</name>
    <dbReference type="NCBI Taxonomy" id="990121"/>
    <lineage>
        <taxon>Eukaryota</taxon>
        <taxon>Metazoa</taxon>
        <taxon>Ecdysozoa</taxon>
        <taxon>Nematoda</taxon>
        <taxon>Enoplea</taxon>
        <taxon>Dorylaimia</taxon>
        <taxon>Trichinellida</taxon>
        <taxon>Trichinellidae</taxon>
        <taxon>Trichinella</taxon>
    </lineage>
</organism>
<protein>
    <submittedName>
        <fullName evidence="1">Uncharacterized protein</fullName>
    </submittedName>
</protein>
<gene>
    <name evidence="1" type="ORF">T12_312</name>
</gene>
<dbReference type="AlphaFoldDB" id="A0A0V0ZWV5"/>
<sequence length="85" mass="9156">MESHILPETPSGSAELTSQIRLLPLRPNHCRSCSCTCSGNADGNLSGNGGKWSMRWVEWSTGKQVSAEAGRVQVSVELQKWGGGR</sequence>
<name>A0A0V0ZWV5_9BILA</name>
<accession>A0A0V0ZWV5</accession>
<keyword evidence="2" id="KW-1185">Reference proteome</keyword>
<reference evidence="1 2" key="1">
    <citation type="submission" date="2015-01" db="EMBL/GenBank/DDBJ databases">
        <title>Evolution of Trichinella species and genotypes.</title>
        <authorList>
            <person name="Korhonen P.K."/>
            <person name="Edoardo P."/>
            <person name="Giuseppe L.R."/>
            <person name="Gasser R.B."/>
        </authorList>
    </citation>
    <scope>NUCLEOTIDE SEQUENCE [LARGE SCALE GENOMIC DNA]</scope>
    <source>
        <strain evidence="1">ISS2496</strain>
    </source>
</reference>
<dbReference type="EMBL" id="JYDQ01000073">
    <property type="protein sequence ID" value="KRY16732.1"/>
    <property type="molecule type" value="Genomic_DNA"/>
</dbReference>
<comment type="caution">
    <text evidence="1">The sequence shown here is derived from an EMBL/GenBank/DDBJ whole genome shotgun (WGS) entry which is preliminary data.</text>
</comment>
<dbReference type="Proteomes" id="UP000054783">
    <property type="component" value="Unassembled WGS sequence"/>
</dbReference>
<evidence type="ECO:0000313" key="1">
    <source>
        <dbReference type="EMBL" id="KRY16732.1"/>
    </source>
</evidence>
<proteinExistence type="predicted"/>